<evidence type="ECO:0000256" key="1">
    <source>
        <dbReference type="SAM" id="MobiDB-lite"/>
    </source>
</evidence>
<dbReference type="RefSeq" id="WP_227576901.1">
    <property type="nucleotide sequence ID" value="NZ_CP101987.1"/>
</dbReference>
<keyword evidence="2" id="KW-0472">Membrane</keyword>
<evidence type="ECO:0000313" key="4">
    <source>
        <dbReference type="Proteomes" id="UP001316384"/>
    </source>
</evidence>
<accession>A0ABY5KMZ2</accession>
<organism evidence="3 4">
    <name type="scientific">Cellulomonas xiejunii</name>
    <dbReference type="NCBI Taxonomy" id="2968083"/>
    <lineage>
        <taxon>Bacteria</taxon>
        <taxon>Bacillati</taxon>
        <taxon>Actinomycetota</taxon>
        <taxon>Actinomycetes</taxon>
        <taxon>Micrococcales</taxon>
        <taxon>Cellulomonadaceae</taxon>
        <taxon>Cellulomonas</taxon>
    </lineage>
</organism>
<protein>
    <submittedName>
        <fullName evidence="3">Uncharacterized protein</fullName>
    </submittedName>
</protein>
<dbReference type="Proteomes" id="UP001316384">
    <property type="component" value="Chromosome"/>
</dbReference>
<keyword evidence="2" id="KW-1133">Transmembrane helix</keyword>
<keyword evidence="2" id="KW-0812">Transmembrane</keyword>
<feature type="compositionally biased region" description="Basic and acidic residues" evidence="1">
    <location>
        <begin position="86"/>
        <end position="97"/>
    </location>
</feature>
<sequence length="97" mass="9725">MSEQPHDSQDASDAAAKKQKSEGGAYLAIGLAFIVLGTTQLGGDGAAWGISYLGVGVVFMTLSGRKVASPSSRPGQGDGPGTGSSDRPDAQGDDDAR</sequence>
<evidence type="ECO:0000313" key="3">
    <source>
        <dbReference type="EMBL" id="UUI71867.1"/>
    </source>
</evidence>
<dbReference type="EMBL" id="CP101987">
    <property type="protein sequence ID" value="UUI71867.1"/>
    <property type="molecule type" value="Genomic_DNA"/>
</dbReference>
<gene>
    <name evidence="3" type="ORF">NP048_19105</name>
</gene>
<feature type="region of interest" description="Disordered" evidence="1">
    <location>
        <begin position="66"/>
        <end position="97"/>
    </location>
</feature>
<name>A0ABY5KMZ2_9CELL</name>
<feature type="transmembrane region" description="Helical" evidence="2">
    <location>
        <begin position="47"/>
        <end position="64"/>
    </location>
</feature>
<reference evidence="3 4" key="1">
    <citation type="submission" date="2022-07" db="EMBL/GenBank/DDBJ databases">
        <title>Novel species in genus cellulomonas.</title>
        <authorList>
            <person name="Ye L."/>
        </authorList>
    </citation>
    <scope>NUCLEOTIDE SEQUENCE [LARGE SCALE GENOMIC DNA]</scope>
    <source>
        <strain evidence="4">zg-B89</strain>
    </source>
</reference>
<evidence type="ECO:0000256" key="2">
    <source>
        <dbReference type="SAM" id="Phobius"/>
    </source>
</evidence>
<keyword evidence="4" id="KW-1185">Reference proteome</keyword>
<feature type="transmembrane region" description="Helical" evidence="2">
    <location>
        <begin position="24"/>
        <end position="41"/>
    </location>
</feature>
<proteinExistence type="predicted"/>